<proteinExistence type="predicted"/>
<gene>
    <name evidence="2" type="ORF">B9N55_09240</name>
</gene>
<feature type="transmembrane region" description="Helical" evidence="1">
    <location>
        <begin position="34"/>
        <end position="54"/>
    </location>
</feature>
<evidence type="ECO:0000313" key="2">
    <source>
        <dbReference type="EMBL" id="OXZ31059.1"/>
    </source>
</evidence>
<evidence type="ECO:0000313" key="3">
    <source>
        <dbReference type="Proteomes" id="UP000215546"/>
    </source>
</evidence>
<keyword evidence="1" id="KW-0812">Transmembrane</keyword>
<dbReference type="EMBL" id="NDYE01000021">
    <property type="protein sequence ID" value="OXZ31059.1"/>
    <property type="molecule type" value="Genomic_DNA"/>
</dbReference>
<accession>A0A233VF89</accession>
<dbReference type="RefSeq" id="WP_094209095.1">
    <property type="nucleotide sequence ID" value="NZ_NDYE01000021.1"/>
</dbReference>
<comment type="caution">
    <text evidence="2">The sequence shown here is derived from an EMBL/GenBank/DDBJ whole genome shotgun (WGS) entry which is preliminary data.</text>
</comment>
<dbReference type="AlphaFoldDB" id="A0A233VF89"/>
<keyword evidence="1" id="KW-0472">Membrane</keyword>
<keyword evidence="1" id="KW-1133">Transmembrane helix</keyword>
<evidence type="ECO:0000256" key="1">
    <source>
        <dbReference type="SAM" id="Phobius"/>
    </source>
</evidence>
<feature type="transmembrane region" description="Helical" evidence="1">
    <location>
        <begin position="66"/>
        <end position="87"/>
    </location>
</feature>
<dbReference type="Proteomes" id="UP000215546">
    <property type="component" value="Unassembled WGS sequence"/>
</dbReference>
<name>A0A233VF89_FINMA</name>
<feature type="transmembrane region" description="Helical" evidence="1">
    <location>
        <begin position="107"/>
        <end position="135"/>
    </location>
</feature>
<protein>
    <submittedName>
        <fullName evidence="2">Uncharacterized protein</fullName>
    </submittedName>
</protein>
<organism evidence="2 3">
    <name type="scientific">Finegoldia magna</name>
    <name type="common">Peptostreptococcus magnus</name>
    <dbReference type="NCBI Taxonomy" id="1260"/>
    <lineage>
        <taxon>Bacteria</taxon>
        <taxon>Bacillati</taxon>
        <taxon>Bacillota</taxon>
        <taxon>Tissierellia</taxon>
        <taxon>Tissierellales</taxon>
        <taxon>Peptoniphilaceae</taxon>
        <taxon>Finegoldia</taxon>
    </lineage>
</organism>
<sequence>MKKNILVLVISSVVLSFLIVKVSTTVNSLNVVTFLVFGAILPALVSSIMGCSLINILKIQKDKVKIIGSGVFALVYSVCYLIFIKLINLNFEAIARNSQNLSNNSSIQINAVSSQSVLTTGLINFFLVFSLIVIFSKIKEKAGERYV</sequence>
<reference evidence="3" key="1">
    <citation type="submission" date="2017-04" db="EMBL/GenBank/DDBJ databases">
        <title>Finegoldia magna isolated from orthopedic joint implant-associated infections.</title>
        <authorList>
            <person name="Bjorklund S."/>
            <person name="Bruggemann H."/>
            <person name="Jensen A."/>
            <person name="Hellmark B."/>
            <person name="Soderquist B."/>
        </authorList>
    </citation>
    <scope>NUCLEOTIDE SEQUENCE [LARGE SCALE GENOMIC DNA]</scope>
    <source>
        <strain evidence="3">12T273</strain>
    </source>
</reference>